<evidence type="ECO:0000313" key="3">
    <source>
        <dbReference type="EMBL" id="CAB4738867.1"/>
    </source>
</evidence>
<dbReference type="Pfam" id="PF13561">
    <property type="entry name" value="adh_short_C2"/>
    <property type="match status" value="1"/>
</dbReference>
<dbReference type="GO" id="GO:0016491">
    <property type="term" value="F:oxidoreductase activity"/>
    <property type="evidence" value="ECO:0007669"/>
    <property type="project" value="UniProtKB-KW"/>
</dbReference>
<dbReference type="PANTHER" id="PTHR24321">
    <property type="entry name" value="DEHYDROGENASES, SHORT CHAIN"/>
    <property type="match status" value="1"/>
</dbReference>
<proteinExistence type="inferred from homology"/>
<dbReference type="InterPro" id="IPR002347">
    <property type="entry name" value="SDR_fam"/>
</dbReference>
<dbReference type="EMBL" id="CAEZYQ010000007">
    <property type="protein sequence ID" value="CAB4738867.1"/>
    <property type="molecule type" value="Genomic_DNA"/>
</dbReference>
<name>A0A6J6SW47_9ZZZZ</name>
<dbReference type="AlphaFoldDB" id="A0A6J6SW47"/>
<sequence>MTDARHQRIHVVTGAASGIGRATAAMLRERGHRVIGVDLREGEGVDVAADLGTPEGRSAAVAGVQALTDVVHGLVPAAGLAGRTGVPGDLVVSVNFFGAVEMVTGLHPQLRAAAERDGDAAVVFLASNSITGMPGWNVPAVEACLRDDEAAARAEAAKVDSVMVYPSSKAGLAWWARREGVKPEWAGAGIRLNSVAPGATETAMVEQMRADPLLGTAIDAYPTAIGRTGRPEEVAAPICFLLSPEATNIVGACLFVDGGTDAMLHPMAPEGWEVGPVDLG</sequence>
<accession>A0A6J6SW47</accession>
<dbReference type="SUPFAM" id="SSF51735">
    <property type="entry name" value="NAD(P)-binding Rossmann-fold domains"/>
    <property type="match status" value="1"/>
</dbReference>
<reference evidence="3" key="1">
    <citation type="submission" date="2020-05" db="EMBL/GenBank/DDBJ databases">
        <authorList>
            <person name="Chiriac C."/>
            <person name="Salcher M."/>
            <person name="Ghai R."/>
            <person name="Kavagutti S V."/>
        </authorList>
    </citation>
    <scope>NUCLEOTIDE SEQUENCE</scope>
</reference>
<keyword evidence="2" id="KW-0560">Oxidoreductase</keyword>
<protein>
    <submittedName>
        <fullName evidence="3">Unannotated protein</fullName>
    </submittedName>
</protein>
<organism evidence="3">
    <name type="scientific">freshwater metagenome</name>
    <dbReference type="NCBI Taxonomy" id="449393"/>
    <lineage>
        <taxon>unclassified sequences</taxon>
        <taxon>metagenomes</taxon>
        <taxon>ecological metagenomes</taxon>
    </lineage>
</organism>
<dbReference type="PANTHER" id="PTHR24321:SF8">
    <property type="entry name" value="ESTRADIOL 17-BETA-DEHYDROGENASE 8-RELATED"/>
    <property type="match status" value="1"/>
</dbReference>
<dbReference type="Pfam" id="PF00106">
    <property type="entry name" value="adh_short"/>
    <property type="match status" value="1"/>
</dbReference>
<dbReference type="Gene3D" id="3.40.50.720">
    <property type="entry name" value="NAD(P)-binding Rossmann-like Domain"/>
    <property type="match status" value="1"/>
</dbReference>
<evidence type="ECO:0000256" key="1">
    <source>
        <dbReference type="ARBA" id="ARBA00006484"/>
    </source>
</evidence>
<gene>
    <name evidence="3" type="ORF">UFOPK2761_01109</name>
</gene>
<dbReference type="InterPro" id="IPR036291">
    <property type="entry name" value="NAD(P)-bd_dom_sf"/>
</dbReference>
<dbReference type="PRINTS" id="PR00081">
    <property type="entry name" value="GDHRDH"/>
</dbReference>
<comment type="similarity">
    <text evidence="1">Belongs to the short-chain dehydrogenases/reductases (SDR) family.</text>
</comment>
<evidence type="ECO:0000256" key="2">
    <source>
        <dbReference type="ARBA" id="ARBA00023002"/>
    </source>
</evidence>